<name>A0A2S3WFC7_PSEPU</name>
<reference evidence="1 2" key="2">
    <citation type="submission" date="2018-03" db="EMBL/GenBank/DDBJ databases">
        <title>Draft genome of Pseudomonas putida strain KT-27.</title>
        <authorList>
            <person name="Yoshizawa S."/>
            <person name="Khan N.H."/>
            <person name="Nishimura M."/>
            <person name="Chiura H.X."/>
            <person name="Ogura Y."/>
            <person name="Hayashi T."/>
            <person name="Kogure K."/>
        </authorList>
    </citation>
    <scope>NUCLEOTIDE SEQUENCE [LARGE SCALE GENOMIC DNA]</scope>
    <source>
        <strain evidence="1 2">KT-27</strain>
    </source>
</reference>
<sequence>MTTPIVKTLIDEQVEGLGDVLKLPRETLVCELECPVKGSWRQPPRDTSAFMEGDWGVDPRGRLVEL</sequence>
<dbReference type="EMBL" id="MIND01000018">
    <property type="protein sequence ID" value="POF89674.1"/>
    <property type="molecule type" value="Genomic_DNA"/>
</dbReference>
<dbReference type="AlphaFoldDB" id="A0A2S3WFC7"/>
<dbReference type="RefSeq" id="WP_099816090.1">
    <property type="nucleotide sequence ID" value="NZ_CP143524.1"/>
</dbReference>
<gene>
    <name evidence="1" type="ORF">BGP80_17570</name>
</gene>
<dbReference type="Proteomes" id="UP000237194">
    <property type="component" value="Unassembled WGS sequence"/>
</dbReference>
<reference evidence="1 2" key="1">
    <citation type="submission" date="2016-08" db="EMBL/GenBank/DDBJ databases">
        <authorList>
            <person name="Seilhamer J.J."/>
        </authorList>
    </citation>
    <scope>NUCLEOTIDE SEQUENCE [LARGE SCALE GENOMIC DNA]</scope>
    <source>
        <strain evidence="1 2">KT-27</strain>
    </source>
</reference>
<proteinExistence type="predicted"/>
<protein>
    <submittedName>
        <fullName evidence="1">Uncharacterized protein</fullName>
    </submittedName>
</protein>
<organism evidence="1 2">
    <name type="scientific">Pseudomonas putida</name>
    <name type="common">Arthrobacter siderocapsulatus</name>
    <dbReference type="NCBI Taxonomy" id="303"/>
    <lineage>
        <taxon>Bacteria</taxon>
        <taxon>Pseudomonadati</taxon>
        <taxon>Pseudomonadota</taxon>
        <taxon>Gammaproteobacteria</taxon>
        <taxon>Pseudomonadales</taxon>
        <taxon>Pseudomonadaceae</taxon>
        <taxon>Pseudomonas</taxon>
    </lineage>
</organism>
<evidence type="ECO:0000313" key="2">
    <source>
        <dbReference type="Proteomes" id="UP000237194"/>
    </source>
</evidence>
<accession>A0A2S3WFC7</accession>
<evidence type="ECO:0000313" key="1">
    <source>
        <dbReference type="EMBL" id="POF89674.1"/>
    </source>
</evidence>
<comment type="caution">
    <text evidence="1">The sequence shown here is derived from an EMBL/GenBank/DDBJ whole genome shotgun (WGS) entry which is preliminary data.</text>
</comment>